<name>A0A6J5RRK9_9CAUD</name>
<protein>
    <submittedName>
        <fullName evidence="1">Uncharacterized protein</fullName>
    </submittedName>
</protein>
<gene>
    <name evidence="1" type="ORF">UFOVP1290_437</name>
</gene>
<evidence type="ECO:0000313" key="1">
    <source>
        <dbReference type="EMBL" id="CAB4196917.1"/>
    </source>
</evidence>
<reference evidence="1" key="1">
    <citation type="submission" date="2020-05" db="EMBL/GenBank/DDBJ databases">
        <authorList>
            <person name="Chiriac C."/>
            <person name="Salcher M."/>
            <person name="Ghai R."/>
            <person name="Kavagutti S V."/>
        </authorList>
    </citation>
    <scope>NUCLEOTIDE SEQUENCE</scope>
</reference>
<dbReference type="EMBL" id="LR797252">
    <property type="protein sequence ID" value="CAB4196917.1"/>
    <property type="molecule type" value="Genomic_DNA"/>
</dbReference>
<sequence>MKMYMYKDHHADLIIRTTKYHLCYEYFTSNIEGVSIKLRDKTWEDSFYLDLDDFKKFLSIIDFEDIMTYVDNDVNSAIDRFLRLKAYI</sequence>
<proteinExistence type="predicted"/>
<accession>A0A6J5RRK9</accession>
<organism evidence="1">
    <name type="scientific">uncultured Caudovirales phage</name>
    <dbReference type="NCBI Taxonomy" id="2100421"/>
    <lineage>
        <taxon>Viruses</taxon>
        <taxon>Duplodnaviria</taxon>
        <taxon>Heunggongvirae</taxon>
        <taxon>Uroviricota</taxon>
        <taxon>Caudoviricetes</taxon>
        <taxon>Peduoviridae</taxon>
        <taxon>Maltschvirus</taxon>
        <taxon>Maltschvirus maltsch</taxon>
    </lineage>
</organism>